<reference evidence="1 2" key="1">
    <citation type="journal article" date="2010" name="Stand. Genomic Sci.">
        <title>Complete genome sequence of Haliangium ochraceum type strain (SMP-2).</title>
        <authorList>
            <consortium name="US DOE Joint Genome Institute (JGI-PGF)"/>
            <person name="Ivanova N."/>
            <person name="Daum C."/>
            <person name="Lang E."/>
            <person name="Abt B."/>
            <person name="Kopitz M."/>
            <person name="Saunders E."/>
            <person name="Lapidus A."/>
            <person name="Lucas S."/>
            <person name="Glavina Del Rio T."/>
            <person name="Nolan M."/>
            <person name="Tice H."/>
            <person name="Copeland A."/>
            <person name="Cheng J.F."/>
            <person name="Chen F."/>
            <person name="Bruce D."/>
            <person name="Goodwin L."/>
            <person name="Pitluck S."/>
            <person name="Mavromatis K."/>
            <person name="Pati A."/>
            <person name="Mikhailova N."/>
            <person name="Chen A."/>
            <person name="Palaniappan K."/>
            <person name="Land M."/>
            <person name="Hauser L."/>
            <person name="Chang Y.J."/>
            <person name="Jeffries C.D."/>
            <person name="Detter J.C."/>
            <person name="Brettin T."/>
            <person name="Rohde M."/>
            <person name="Goker M."/>
            <person name="Bristow J."/>
            <person name="Markowitz V."/>
            <person name="Eisen J.A."/>
            <person name="Hugenholtz P."/>
            <person name="Kyrpides N.C."/>
            <person name="Klenk H.P."/>
        </authorList>
    </citation>
    <scope>NUCLEOTIDE SEQUENCE [LARGE SCALE GENOMIC DNA]</scope>
    <source>
        <strain evidence="2">DSM 14365 / CIP 107738 / JCM 11303 / AJ 13395 / SMP-2</strain>
    </source>
</reference>
<proteinExistence type="predicted"/>
<dbReference type="PROSITE" id="PS51257">
    <property type="entry name" value="PROKAR_LIPOPROTEIN"/>
    <property type="match status" value="1"/>
</dbReference>
<dbReference type="OrthoDB" id="5479759at2"/>
<evidence type="ECO:0008006" key="3">
    <source>
        <dbReference type="Google" id="ProtNLM"/>
    </source>
</evidence>
<dbReference type="RefSeq" id="WP_012825514.1">
    <property type="nucleotide sequence ID" value="NC_013440.1"/>
</dbReference>
<gene>
    <name evidence="1" type="ordered locus">Hoch_0246</name>
</gene>
<dbReference type="AlphaFoldDB" id="D0LHM5"/>
<dbReference type="eggNOG" id="COG1470">
    <property type="taxonomic scope" value="Bacteria"/>
</dbReference>
<evidence type="ECO:0000313" key="1">
    <source>
        <dbReference type="EMBL" id="ACY12887.1"/>
    </source>
</evidence>
<organism evidence="1 2">
    <name type="scientific">Haliangium ochraceum (strain DSM 14365 / JCM 11303 / SMP-2)</name>
    <dbReference type="NCBI Taxonomy" id="502025"/>
    <lineage>
        <taxon>Bacteria</taxon>
        <taxon>Pseudomonadati</taxon>
        <taxon>Myxococcota</taxon>
        <taxon>Polyangia</taxon>
        <taxon>Haliangiales</taxon>
        <taxon>Kofleriaceae</taxon>
        <taxon>Haliangium</taxon>
    </lineage>
</organism>
<name>D0LHM5_HALO1</name>
<dbReference type="Proteomes" id="UP000001880">
    <property type="component" value="Chromosome"/>
</dbReference>
<dbReference type="HOGENOM" id="CLU_557558_0_0_7"/>
<dbReference type="EMBL" id="CP001804">
    <property type="protein sequence ID" value="ACY12887.1"/>
    <property type="molecule type" value="Genomic_DNA"/>
</dbReference>
<dbReference type="SUPFAM" id="SSF53300">
    <property type="entry name" value="vWA-like"/>
    <property type="match status" value="1"/>
</dbReference>
<protein>
    <recommendedName>
        <fullName evidence="3">VWFA domain-containing protein</fullName>
    </recommendedName>
</protein>
<sequence>MRPIVTAIAAGTLAVTALAGCPSREVSEVGIVQQKQQKKQIDVELKRDLDILFVIDNSDSMGEEQASLAANFPAFIDKLQNIEGGLPNVHIGVVTTDVGAGNVNDLCSTATSDKGELQADLHLEDGEACAGLALGLDDNPYIVDEVRDPEGDPNDRVTNYSGGDLAQVFSCMAQLGINGCGFEQPLESMRLALDPNTAANSGFIRPDAFLAIIIISDEDDCSTYDPEMFDKTVTGIDSKLGPLDSFRCFEFGVQCDPDDIRSEGEKFDCVPREDSPYMSGVQEYVDFVKGLKVNPDKIIVAGIIGVDPDENGEEANPQVTLETRDINGNQAQFYRLEPACETGAGKAAPAVRLNAFLNQFTNNSSTTICDENLSDALNRTADLLTAVIGNPNCLTTDVFIRDASDTQLPYDCQASYLLGEEESALPHCDVNSEDAKNQPCWYIAQDRQEECADAGEPFQELFVIDNQDRDPNTQVVLQCAIESDFELEE</sequence>
<dbReference type="Gene3D" id="3.40.50.410">
    <property type="entry name" value="von Willebrand factor, type A domain"/>
    <property type="match status" value="1"/>
</dbReference>
<dbReference type="InterPro" id="IPR036465">
    <property type="entry name" value="vWFA_dom_sf"/>
</dbReference>
<evidence type="ECO:0000313" key="2">
    <source>
        <dbReference type="Proteomes" id="UP000001880"/>
    </source>
</evidence>
<dbReference type="KEGG" id="hoh:Hoch_0246"/>
<keyword evidence="2" id="KW-1185">Reference proteome</keyword>
<dbReference type="STRING" id="502025.Hoch_0246"/>
<accession>D0LHM5</accession>